<dbReference type="PANTHER" id="PTHR24198">
    <property type="entry name" value="ANKYRIN REPEAT AND PROTEIN KINASE DOMAIN-CONTAINING PROTEIN"/>
    <property type="match status" value="1"/>
</dbReference>
<gene>
    <name evidence="4" type="ORF">ASPCAL01588</name>
</gene>
<protein>
    <submittedName>
        <fullName evidence="4">Uncharacterized protein</fullName>
    </submittedName>
</protein>
<dbReference type="PROSITE" id="PS50088">
    <property type="entry name" value="ANK_REPEAT"/>
    <property type="match status" value="1"/>
</dbReference>
<organism evidence="4 5">
    <name type="scientific">Aspergillus calidoustus</name>
    <dbReference type="NCBI Taxonomy" id="454130"/>
    <lineage>
        <taxon>Eukaryota</taxon>
        <taxon>Fungi</taxon>
        <taxon>Dikarya</taxon>
        <taxon>Ascomycota</taxon>
        <taxon>Pezizomycotina</taxon>
        <taxon>Eurotiomycetes</taxon>
        <taxon>Eurotiomycetidae</taxon>
        <taxon>Eurotiales</taxon>
        <taxon>Aspergillaceae</taxon>
        <taxon>Aspergillus</taxon>
        <taxon>Aspergillus subgen. Nidulantes</taxon>
    </lineage>
</organism>
<dbReference type="Gene3D" id="1.25.40.20">
    <property type="entry name" value="Ankyrin repeat-containing domain"/>
    <property type="match status" value="1"/>
</dbReference>
<keyword evidence="1" id="KW-0677">Repeat</keyword>
<evidence type="ECO:0000256" key="2">
    <source>
        <dbReference type="ARBA" id="ARBA00023043"/>
    </source>
</evidence>
<dbReference type="InterPro" id="IPR002110">
    <property type="entry name" value="Ankyrin_rpt"/>
</dbReference>
<evidence type="ECO:0000313" key="4">
    <source>
        <dbReference type="EMBL" id="CEL02013.1"/>
    </source>
</evidence>
<sequence>MAQFGNLPPELLHSIIRAIFDEVWGGVLTKQFLALRCVCRQLNRCVTQEILRFPLGPWDWGLRYGIMRLQFLHQVLNRDSADGKLMVLAVNKATDYAVEAKCNLPNTTEQVTQSTRRQYTRAIAGVLLHDVDMYYADFVAGTVQNRATRARYKATLSQNESHALAVLAAAGQGDVAMLQLLLSQARLDPPPGLVGAVLPSPLALAIRGQHTCAVNRLLARWDSHSDVDCPDTPGVQGEYPVHEAARTGSIPLVELFVSRVDGVNANATTRTPTKRGMTPLDIAASAGHVDLVKYLFRLPQTCKTGGGGVRGGGGKNAIYYAVEAQNIEIIEFLLAQPETVITAANALDSPLSIAASLARLDIIKLLDTKGRVASETELEIIYHGCVLTSICKGDMPMFDYFFGKPGVPLGRWIEDYTSLLAAAVQKGQDEMFEKLVVREEFDRTARRSAFMQAVWLGKLGIAQRLIDVGNLDLESAHRIRADAIQHVRGRPEVFEFLKRTGIVGPDVQMPDW</sequence>
<dbReference type="EMBL" id="CDMC01000001">
    <property type="protein sequence ID" value="CEL02013.1"/>
    <property type="molecule type" value="Genomic_DNA"/>
</dbReference>
<keyword evidence="5" id="KW-1185">Reference proteome</keyword>
<dbReference type="AlphaFoldDB" id="A0A0U5FTV5"/>
<dbReference type="Proteomes" id="UP000054771">
    <property type="component" value="Unassembled WGS sequence"/>
</dbReference>
<dbReference type="Pfam" id="PF12796">
    <property type="entry name" value="Ank_2"/>
    <property type="match status" value="1"/>
</dbReference>
<dbReference type="SUPFAM" id="SSF48403">
    <property type="entry name" value="Ankyrin repeat"/>
    <property type="match status" value="2"/>
</dbReference>
<keyword evidence="2 3" id="KW-0040">ANK repeat</keyword>
<dbReference type="InterPro" id="IPR036770">
    <property type="entry name" value="Ankyrin_rpt-contain_sf"/>
</dbReference>
<dbReference type="OrthoDB" id="341259at2759"/>
<evidence type="ECO:0000313" key="5">
    <source>
        <dbReference type="Proteomes" id="UP000054771"/>
    </source>
</evidence>
<dbReference type="PROSITE" id="PS50297">
    <property type="entry name" value="ANK_REP_REGION"/>
    <property type="match status" value="1"/>
</dbReference>
<dbReference type="STRING" id="454130.A0A0U5FTV5"/>
<evidence type="ECO:0000256" key="3">
    <source>
        <dbReference type="PROSITE-ProRule" id="PRU00023"/>
    </source>
</evidence>
<dbReference type="PANTHER" id="PTHR24198:SF165">
    <property type="entry name" value="ANKYRIN REPEAT-CONTAINING PROTEIN-RELATED"/>
    <property type="match status" value="1"/>
</dbReference>
<feature type="repeat" description="ANK" evidence="3">
    <location>
        <begin position="275"/>
        <end position="297"/>
    </location>
</feature>
<evidence type="ECO:0000256" key="1">
    <source>
        <dbReference type="ARBA" id="ARBA00022737"/>
    </source>
</evidence>
<reference evidence="5" key="1">
    <citation type="journal article" date="2016" name="Genome Announc.">
        <title>Draft genome sequences of fungus Aspergillus calidoustus.</title>
        <authorList>
            <person name="Horn F."/>
            <person name="Linde J."/>
            <person name="Mattern D.J."/>
            <person name="Walther G."/>
            <person name="Guthke R."/>
            <person name="Scherlach K."/>
            <person name="Martin K."/>
            <person name="Brakhage A.A."/>
            <person name="Petzke L."/>
            <person name="Valiante V."/>
        </authorList>
    </citation>
    <scope>NUCLEOTIDE SEQUENCE [LARGE SCALE GENOMIC DNA]</scope>
    <source>
        <strain evidence="5">SF006504</strain>
    </source>
</reference>
<proteinExistence type="predicted"/>
<dbReference type="SMART" id="SM00248">
    <property type="entry name" value="ANK"/>
    <property type="match status" value="6"/>
</dbReference>
<accession>A0A0U5FTV5</accession>
<name>A0A0U5FTV5_ASPCI</name>